<reference evidence="2 3" key="1">
    <citation type="submission" date="2016-11" db="EMBL/GenBank/DDBJ databases">
        <authorList>
            <person name="Jaros S."/>
            <person name="Januszkiewicz K."/>
            <person name="Wedrychowicz H."/>
        </authorList>
    </citation>
    <scope>NUCLEOTIDE SEQUENCE [LARGE SCALE GENOMIC DNA]</scope>
    <source>
        <strain evidence="2 3">OK807</strain>
    </source>
</reference>
<dbReference type="Proteomes" id="UP000181909">
    <property type="component" value="Unassembled WGS sequence"/>
</dbReference>
<feature type="region of interest" description="Disordered" evidence="1">
    <location>
        <begin position="1"/>
        <end position="28"/>
    </location>
</feature>
<dbReference type="OrthoDB" id="3855669at2"/>
<evidence type="ECO:0000256" key="1">
    <source>
        <dbReference type="SAM" id="MobiDB-lite"/>
    </source>
</evidence>
<accession>A0A1K2E1S6</accession>
<dbReference type="RefSeq" id="WP_072487420.1">
    <property type="nucleotide sequence ID" value="NZ_FPJO01000016.1"/>
</dbReference>
<gene>
    <name evidence="2" type="ORF">SAMN02787144_101698</name>
</gene>
<name>A0A1K2E1S6_STRAR</name>
<protein>
    <submittedName>
        <fullName evidence="2">Uncharacterized protein</fullName>
    </submittedName>
</protein>
<organism evidence="2 3">
    <name type="scientific">Streptomyces atratus</name>
    <dbReference type="NCBI Taxonomy" id="1893"/>
    <lineage>
        <taxon>Bacteria</taxon>
        <taxon>Bacillati</taxon>
        <taxon>Actinomycetota</taxon>
        <taxon>Actinomycetes</taxon>
        <taxon>Kitasatosporales</taxon>
        <taxon>Streptomycetaceae</taxon>
        <taxon>Streptomyces</taxon>
    </lineage>
</organism>
<sequence>MPEDDGALTRREPLQVPSPGTLFRDTGHGDRVGEFRGVAGPYWSLRPVGGGVEWEAEPEWVRALTPAERLSVENALRNLRSSRGGL</sequence>
<dbReference type="AlphaFoldDB" id="A0A1K2E1S6"/>
<evidence type="ECO:0000313" key="3">
    <source>
        <dbReference type="Proteomes" id="UP000181909"/>
    </source>
</evidence>
<evidence type="ECO:0000313" key="2">
    <source>
        <dbReference type="EMBL" id="SFY28781.1"/>
    </source>
</evidence>
<dbReference type="EMBL" id="FPJO01000016">
    <property type="protein sequence ID" value="SFY28781.1"/>
    <property type="molecule type" value="Genomic_DNA"/>
</dbReference>
<proteinExistence type="predicted"/>
<dbReference type="STRING" id="1893.SAMN02787144_101698"/>